<feature type="coiled-coil region" evidence="6">
    <location>
        <begin position="202"/>
        <end position="229"/>
    </location>
</feature>
<feature type="transmembrane region" description="Helical" evidence="8">
    <location>
        <begin position="68"/>
        <end position="91"/>
    </location>
</feature>
<feature type="transmembrane region" description="Helical" evidence="8">
    <location>
        <begin position="253"/>
        <end position="273"/>
    </location>
</feature>
<evidence type="ECO:0000256" key="6">
    <source>
        <dbReference type="SAM" id="Coils"/>
    </source>
</evidence>
<keyword evidence="2" id="KW-1003">Cell membrane</keyword>
<proteinExistence type="predicted"/>
<dbReference type="EMBL" id="JBHTAX010000001">
    <property type="protein sequence ID" value="MFC7188631.1"/>
    <property type="molecule type" value="Genomic_DNA"/>
</dbReference>
<protein>
    <submittedName>
        <fullName evidence="9">YihY/virulence factor BrkB family protein</fullName>
    </submittedName>
</protein>
<name>A0ABD5YH01_9EURY</name>
<keyword evidence="5 8" id="KW-0472">Membrane</keyword>
<reference evidence="9 10" key="1">
    <citation type="journal article" date="2019" name="Int. J. Syst. Evol. Microbiol.">
        <title>The Global Catalogue of Microorganisms (GCM) 10K type strain sequencing project: providing services to taxonomists for standard genome sequencing and annotation.</title>
        <authorList>
            <consortium name="The Broad Institute Genomics Platform"/>
            <consortium name="The Broad Institute Genome Sequencing Center for Infectious Disease"/>
            <person name="Wu L."/>
            <person name="Ma J."/>
        </authorList>
    </citation>
    <scope>NUCLEOTIDE SEQUENCE [LARGE SCALE GENOMIC DNA]</scope>
    <source>
        <strain evidence="9 10">RDMS1</strain>
    </source>
</reference>
<keyword evidence="4 8" id="KW-1133">Transmembrane helix</keyword>
<evidence type="ECO:0000256" key="4">
    <source>
        <dbReference type="ARBA" id="ARBA00022989"/>
    </source>
</evidence>
<evidence type="ECO:0000256" key="7">
    <source>
        <dbReference type="SAM" id="MobiDB-lite"/>
    </source>
</evidence>
<dbReference type="GO" id="GO:0005886">
    <property type="term" value="C:plasma membrane"/>
    <property type="evidence" value="ECO:0007669"/>
    <property type="project" value="UniProtKB-SubCell"/>
</dbReference>
<gene>
    <name evidence="9" type="ORF">ACFQL7_01360</name>
</gene>
<evidence type="ECO:0000256" key="2">
    <source>
        <dbReference type="ARBA" id="ARBA00022475"/>
    </source>
</evidence>
<dbReference type="Proteomes" id="UP001596417">
    <property type="component" value="Unassembled WGS sequence"/>
</dbReference>
<organism evidence="9 10">
    <name type="scientific">Halocatena marina</name>
    <dbReference type="NCBI Taxonomy" id="2934937"/>
    <lineage>
        <taxon>Archaea</taxon>
        <taxon>Methanobacteriati</taxon>
        <taxon>Methanobacteriota</taxon>
        <taxon>Stenosarchaea group</taxon>
        <taxon>Halobacteria</taxon>
        <taxon>Halobacteriales</taxon>
        <taxon>Natronomonadaceae</taxon>
        <taxon>Halocatena</taxon>
    </lineage>
</organism>
<dbReference type="Pfam" id="PF03631">
    <property type="entry name" value="Virul_fac_BrkB"/>
    <property type="match status" value="1"/>
</dbReference>
<keyword evidence="6" id="KW-0175">Coiled coil</keyword>
<keyword evidence="10" id="KW-1185">Reference proteome</keyword>
<dbReference type="InterPro" id="IPR017039">
    <property type="entry name" value="Virul_fac_BrkB"/>
</dbReference>
<feature type="transmembrane region" description="Helical" evidence="8">
    <location>
        <begin position="279"/>
        <end position="306"/>
    </location>
</feature>
<dbReference type="PANTHER" id="PTHR30213:SF0">
    <property type="entry name" value="UPF0761 MEMBRANE PROTEIN YIHY"/>
    <property type="match status" value="1"/>
</dbReference>
<accession>A0ABD5YH01</accession>
<comment type="subcellular location">
    <subcellularLocation>
        <location evidence="1">Cell membrane</location>
        <topology evidence="1">Multi-pass membrane protein</topology>
    </subcellularLocation>
</comment>
<evidence type="ECO:0000256" key="8">
    <source>
        <dbReference type="SAM" id="Phobius"/>
    </source>
</evidence>
<comment type="caution">
    <text evidence="9">The sequence shown here is derived from an EMBL/GenBank/DDBJ whole genome shotgun (WGS) entry which is preliminary data.</text>
</comment>
<feature type="transmembrane region" description="Helical" evidence="8">
    <location>
        <begin position="103"/>
        <end position="126"/>
    </location>
</feature>
<feature type="transmembrane region" description="Helical" evidence="8">
    <location>
        <begin position="132"/>
        <end position="159"/>
    </location>
</feature>
<evidence type="ECO:0000256" key="5">
    <source>
        <dbReference type="ARBA" id="ARBA00023136"/>
    </source>
</evidence>
<evidence type="ECO:0000256" key="3">
    <source>
        <dbReference type="ARBA" id="ARBA00022692"/>
    </source>
</evidence>
<sequence length="321" mass="36231">MERTEALSRPRCCFLDRLWRTTLGWDRRSVAQWSFDTHGGRYRYRTHRRYRNDHRLSGVDFVVGTVDVIGTIGTIAQLCGLTLTLLPLYYVLPGESISVREAFPGAAFTAIGWTALQTAFRIYAAYAGSYDAYGAIGGVLLLVTFLYFGALILLVGVVLNAALTGRLDEDDPDESDAETTTVGPPIPKLSMPDDEPFDVESDDDLEAEVRRLREQLREFEEDIDDRTVHRDELESDLKRYVRRRARRGKARGWGPYLVLLYGTAMTIGAFFYLAGLWAILAMIIIWLSTLGLYVFMIVVGVGFNLLGIPARLRNRIESIRS</sequence>
<dbReference type="AlphaFoldDB" id="A0ABD5YH01"/>
<dbReference type="PANTHER" id="PTHR30213">
    <property type="entry name" value="INNER MEMBRANE PROTEIN YHJD"/>
    <property type="match status" value="1"/>
</dbReference>
<feature type="region of interest" description="Disordered" evidence="7">
    <location>
        <begin position="168"/>
        <end position="198"/>
    </location>
</feature>
<keyword evidence="3 8" id="KW-0812">Transmembrane</keyword>
<dbReference type="RefSeq" id="WP_390206442.1">
    <property type="nucleotide sequence ID" value="NZ_JBHTAX010000001.1"/>
</dbReference>
<evidence type="ECO:0000256" key="1">
    <source>
        <dbReference type="ARBA" id="ARBA00004651"/>
    </source>
</evidence>
<evidence type="ECO:0000313" key="9">
    <source>
        <dbReference type="EMBL" id="MFC7188631.1"/>
    </source>
</evidence>
<feature type="compositionally biased region" description="Acidic residues" evidence="7">
    <location>
        <begin position="168"/>
        <end position="177"/>
    </location>
</feature>
<evidence type="ECO:0000313" key="10">
    <source>
        <dbReference type="Proteomes" id="UP001596417"/>
    </source>
</evidence>